<gene>
    <name evidence="1" type="ORF">L1987_76669</name>
</gene>
<organism evidence="1 2">
    <name type="scientific">Smallanthus sonchifolius</name>
    <dbReference type="NCBI Taxonomy" id="185202"/>
    <lineage>
        <taxon>Eukaryota</taxon>
        <taxon>Viridiplantae</taxon>
        <taxon>Streptophyta</taxon>
        <taxon>Embryophyta</taxon>
        <taxon>Tracheophyta</taxon>
        <taxon>Spermatophyta</taxon>
        <taxon>Magnoliopsida</taxon>
        <taxon>eudicotyledons</taxon>
        <taxon>Gunneridae</taxon>
        <taxon>Pentapetalae</taxon>
        <taxon>asterids</taxon>
        <taxon>campanulids</taxon>
        <taxon>Asterales</taxon>
        <taxon>Asteraceae</taxon>
        <taxon>Asteroideae</taxon>
        <taxon>Heliantheae alliance</taxon>
        <taxon>Millerieae</taxon>
        <taxon>Smallanthus</taxon>
    </lineage>
</organism>
<dbReference type="EMBL" id="CM042043">
    <property type="protein sequence ID" value="KAI3693718.1"/>
    <property type="molecule type" value="Genomic_DNA"/>
</dbReference>
<dbReference type="Proteomes" id="UP001056120">
    <property type="component" value="Linkage Group LG26"/>
</dbReference>
<reference evidence="2" key="1">
    <citation type="journal article" date="2022" name="Mol. Ecol. Resour.">
        <title>The genomes of chicory, endive, great burdock and yacon provide insights into Asteraceae palaeo-polyploidization history and plant inulin production.</title>
        <authorList>
            <person name="Fan W."/>
            <person name="Wang S."/>
            <person name="Wang H."/>
            <person name="Wang A."/>
            <person name="Jiang F."/>
            <person name="Liu H."/>
            <person name="Zhao H."/>
            <person name="Xu D."/>
            <person name="Zhang Y."/>
        </authorList>
    </citation>
    <scope>NUCLEOTIDE SEQUENCE [LARGE SCALE GENOMIC DNA]</scope>
    <source>
        <strain evidence="2">cv. Yunnan</strain>
    </source>
</reference>
<reference evidence="1 2" key="2">
    <citation type="journal article" date="2022" name="Mol. Ecol. Resour.">
        <title>The genomes of chicory, endive, great burdock and yacon provide insights into Asteraceae paleo-polyploidization history and plant inulin production.</title>
        <authorList>
            <person name="Fan W."/>
            <person name="Wang S."/>
            <person name="Wang H."/>
            <person name="Wang A."/>
            <person name="Jiang F."/>
            <person name="Liu H."/>
            <person name="Zhao H."/>
            <person name="Xu D."/>
            <person name="Zhang Y."/>
        </authorList>
    </citation>
    <scope>NUCLEOTIDE SEQUENCE [LARGE SCALE GENOMIC DNA]</scope>
    <source>
        <strain evidence="2">cv. Yunnan</strain>
        <tissue evidence="1">Leaves</tissue>
    </source>
</reference>
<evidence type="ECO:0000313" key="1">
    <source>
        <dbReference type="EMBL" id="KAI3693718.1"/>
    </source>
</evidence>
<comment type="caution">
    <text evidence="1">The sequence shown here is derived from an EMBL/GenBank/DDBJ whole genome shotgun (WGS) entry which is preliminary data.</text>
</comment>
<protein>
    <submittedName>
        <fullName evidence="1">Uncharacterized protein</fullName>
    </submittedName>
</protein>
<accession>A0ACB8Z7Z1</accession>
<keyword evidence="2" id="KW-1185">Reference proteome</keyword>
<sequence length="706" mass="77893">MGGGQKSYTTNPDDYNLLEEVGYGASATVYRAIYLPSNDVVAVKCLDLERINSNLDDIRREAQTMSLIDHPNVIRAFCSFVVNQHLWVVMPFMAEGSCLHLMKSAYPDGFEEPAIASILKETLKALEYLHRHGHIHRDVKAGNILLDTNGEIKLGDFGVSACMFDNGDRRRSRNTFVGTPCWMAPEVLQPGSGYDFKADIWSFGITALELAHGHAPFSKYPPMKVLLMTIQNAPPGLDYDRDKRFSKSFKELVAMCLVKDQTKRPTAEKLLKHSFFKQAKPPELSVKKLFADLPPLWHRVKALQVKDAAQLALKKMPSAEQEALSQSEYQRGVSAWNFDVQDLKFKASLLQDDDEIQDNNEDDVNSTPAVNNDASDSKATIGKLDSTSELVSSDEVVPSESLSNKGDTPESSMPDDNKGNILEKTALKTDKPPSTSDKDSLQAKTRILTGRSRQTQSGPLVAGVVLNHSKSERTRSSERSGNESSQAIDKIHQVRRAPSFSGPLNLPNRASGNSLSAPIKPSGGYRDSLDDKSKTSLVQIKGRFSVTSEDLDFVKESSLRKSASVGDWILDSTKMPAPRDINSSSVHGALPASVLMPPLQNLFQQTTLQQDLILNLLNSLQSAEVAEVSQNGKLPPLPRSSESNGYVEVSDRERLLLTKVSELQSRLTTLTEDLTTEKLKYLKLQERVDAINSNSREGGQKGEDDS</sequence>
<proteinExistence type="predicted"/>
<evidence type="ECO:0000313" key="2">
    <source>
        <dbReference type="Proteomes" id="UP001056120"/>
    </source>
</evidence>
<name>A0ACB8Z7Z1_9ASTR</name>